<dbReference type="GO" id="GO:0016297">
    <property type="term" value="F:fatty acyl-[ACP] hydrolase activity"/>
    <property type="evidence" value="ECO:0007669"/>
    <property type="project" value="UniProtKB-EC"/>
</dbReference>
<dbReference type="AlphaFoldDB" id="A0A853AI88"/>
<keyword evidence="4" id="KW-1185">Reference proteome</keyword>
<evidence type="ECO:0000313" key="4">
    <source>
        <dbReference type="Proteomes" id="UP000587002"/>
    </source>
</evidence>
<comment type="similarity">
    <text evidence="1">Belongs to the thioesterase family.</text>
</comment>
<dbReference type="InterPro" id="IPR029058">
    <property type="entry name" value="AB_hydrolase_fold"/>
</dbReference>
<dbReference type="SUPFAM" id="SSF53474">
    <property type="entry name" value="alpha/beta-Hydrolases"/>
    <property type="match status" value="1"/>
</dbReference>
<dbReference type="PANTHER" id="PTHR11487:SF0">
    <property type="entry name" value="S-ACYL FATTY ACID SYNTHASE THIOESTERASE, MEDIUM CHAIN"/>
    <property type="match status" value="1"/>
</dbReference>
<organism evidence="3 4">
    <name type="scientific">Saccharopolyspora hordei</name>
    <dbReference type="NCBI Taxonomy" id="1838"/>
    <lineage>
        <taxon>Bacteria</taxon>
        <taxon>Bacillati</taxon>
        <taxon>Actinomycetota</taxon>
        <taxon>Actinomycetes</taxon>
        <taxon>Pseudonocardiales</taxon>
        <taxon>Pseudonocardiaceae</taxon>
        <taxon>Saccharopolyspora</taxon>
    </lineage>
</organism>
<sequence length="253" mass="27632">MLDSFTVESPFVRRARRSDHRVRLFCFPHAGAGAAAFADWPDLLPPEVELIALQLPGREDRIGEPPLTDFAKAVRTLGLTVRPYLRGPFAFFGHSGGALLAFELARALHRRGGPQPLHLLLSGQAAPDEPPVAEPIHELPDAEFLAALGALGGTPRSVADDPELMRVLLPALRADFTLGERYRYEPGPPLEAAMTVFGGHDDDRAPEHALRPWQKQTSGAFRVRTFPGGHFYLNEQAAGLTAEIGRVLLSDEQ</sequence>
<keyword evidence="3" id="KW-0378">Hydrolase</keyword>
<gene>
    <name evidence="3" type="ORF">HNR68_002984</name>
</gene>
<dbReference type="EMBL" id="JACCFJ010000001">
    <property type="protein sequence ID" value="NYI84354.1"/>
    <property type="molecule type" value="Genomic_DNA"/>
</dbReference>
<comment type="caution">
    <text evidence="3">The sequence shown here is derived from an EMBL/GenBank/DDBJ whole genome shotgun (WGS) entry which is preliminary data.</text>
</comment>
<dbReference type="RefSeq" id="WP_179721425.1">
    <property type="nucleotide sequence ID" value="NZ_BAABFH010000001.1"/>
</dbReference>
<evidence type="ECO:0000259" key="2">
    <source>
        <dbReference type="Pfam" id="PF00975"/>
    </source>
</evidence>
<name>A0A853AI88_9PSEU</name>
<dbReference type="InterPro" id="IPR012223">
    <property type="entry name" value="TEII"/>
</dbReference>
<proteinExistence type="inferred from homology"/>
<feature type="domain" description="Thioesterase" evidence="2">
    <location>
        <begin position="23"/>
        <end position="239"/>
    </location>
</feature>
<dbReference type="Pfam" id="PF00975">
    <property type="entry name" value="Thioesterase"/>
    <property type="match status" value="1"/>
</dbReference>
<dbReference type="Gene3D" id="3.40.50.1820">
    <property type="entry name" value="alpha/beta hydrolase"/>
    <property type="match status" value="1"/>
</dbReference>
<evidence type="ECO:0000256" key="1">
    <source>
        <dbReference type="ARBA" id="ARBA00007169"/>
    </source>
</evidence>
<accession>A0A853AI88</accession>
<protein>
    <submittedName>
        <fullName evidence="3">Medium-chain acyl-[acyl-carrier-protein] hydrolase</fullName>
        <ecNumber evidence="3">3.1.2.21</ecNumber>
    </submittedName>
</protein>
<dbReference type="InterPro" id="IPR001031">
    <property type="entry name" value="Thioesterase"/>
</dbReference>
<dbReference type="EC" id="3.1.2.21" evidence="3"/>
<dbReference type="GO" id="GO:0008610">
    <property type="term" value="P:lipid biosynthetic process"/>
    <property type="evidence" value="ECO:0007669"/>
    <property type="project" value="TreeGrafter"/>
</dbReference>
<reference evidence="3 4" key="1">
    <citation type="submission" date="2020-07" db="EMBL/GenBank/DDBJ databases">
        <title>Sequencing the genomes of 1000 actinobacteria strains.</title>
        <authorList>
            <person name="Klenk H.-P."/>
        </authorList>
    </citation>
    <scope>NUCLEOTIDE SEQUENCE [LARGE SCALE GENOMIC DNA]</scope>
    <source>
        <strain evidence="3 4">DSM 44065</strain>
    </source>
</reference>
<dbReference type="PANTHER" id="PTHR11487">
    <property type="entry name" value="THIOESTERASE"/>
    <property type="match status" value="1"/>
</dbReference>
<dbReference type="Proteomes" id="UP000587002">
    <property type="component" value="Unassembled WGS sequence"/>
</dbReference>
<evidence type="ECO:0000313" key="3">
    <source>
        <dbReference type="EMBL" id="NYI84354.1"/>
    </source>
</evidence>